<dbReference type="PANTHER" id="PTHR12295">
    <property type="entry name" value="FURRY-RELATED"/>
    <property type="match status" value="1"/>
</dbReference>
<dbReference type="Pfam" id="PF14228">
    <property type="entry name" value="MOR2-PAG1_mid"/>
    <property type="match status" value="4"/>
</dbReference>
<feature type="compositionally biased region" description="Low complexity" evidence="1">
    <location>
        <begin position="1919"/>
        <end position="1932"/>
    </location>
</feature>
<dbReference type="InterPro" id="IPR025614">
    <property type="entry name" value="Cell_morpho_N"/>
</dbReference>
<feature type="compositionally biased region" description="Polar residues" evidence="1">
    <location>
        <begin position="1934"/>
        <end position="1953"/>
    </location>
</feature>
<proteinExistence type="predicted"/>
<evidence type="ECO:0000256" key="1">
    <source>
        <dbReference type="SAM" id="MobiDB-lite"/>
    </source>
</evidence>
<evidence type="ECO:0000313" key="6">
    <source>
        <dbReference type="Ensembl" id="ENSCMMP00000028245.1"/>
    </source>
</evidence>
<feature type="domain" description="Cell morphogenesis protein C-terminal" evidence="3">
    <location>
        <begin position="2022"/>
        <end position="2274"/>
    </location>
</feature>
<dbReference type="GO" id="GO:0005938">
    <property type="term" value="C:cell cortex"/>
    <property type="evidence" value="ECO:0007669"/>
    <property type="project" value="TreeGrafter"/>
</dbReference>
<feature type="compositionally biased region" description="Basic and acidic residues" evidence="1">
    <location>
        <begin position="1967"/>
        <end position="1976"/>
    </location>
</feature>
<accession>A0A8C3D296</accession>
<feature type="region of interest" description="Disordered" evidence="1">
    <location>
        <begin position="1991"/>
        <end position="2010"/>
    </location>
</feature>
<dbReference type="Proteomes" id="UP000694556">
    <property type="component" value="Unassembled WGS sequence"/>
</dbReference>
<dbReference type="InterPro" id="IPR045842">
    <property type="entry name" value="Fry_C"/>
</dbReference>
<evidence type="ECO:0000259" key="5">
    <source>
        <dbReference type="Pfam" id="PF19421"/>
    </source>
</evidence>
<feature type="domain" description="Cell morphogenesis central region" evidence="4">
    <location>
        <begin position="1768"/>
        <end position="1880"/>
    </location>
</feature>
<dbReference type="GO" id="GO:0031175">
    <property type="term" value="P:neuron projection development"/>
    <property type="evidence" value="ECO:0007669"/>
    <property type="project" value="TreeGrafter"/>
</dbReference>
<feature type="compositionally biased region" description="Low complexity" evidence="1">
    <location>
        <begin position="1995"/>
        <end position="2010"/>
    </location>
</feature>
<feature type="region of interest" description="Disordered" evidence="1">
    <location>
        <begin position="2481"/>
        <end position="2516"/>
    </location>
</feature>
<dbReference type="InterPro" id="IPR029473">
    <property type="entry name" value="MOR2-PAG1_mid"/>
</dbReference>
<organism evidence="6 7">
    <name type="scientific">Cairina moschata</name>
    <name type="common">Muscovy duck</name>
    <dbReference type="NCBI Taxonomy" id="8855"/>
    <lineage>
        <taxon>Eukaryota</taxon>
        <taxon>Metazoa</taxon>
        <taxon>Chordata</taxon>
        <taxon>Craniata</taxon>
        <taxon>Vertebrata</taxon>
        <taxon>Euteleostomi</taxon>
        <taxon>Archelosauria</taxon>
        <taxon>Archosauria</taxon>
        <taxon>Dinosauria</taxon>
        <taxon>Saurischia</taxon>
        <taxon>Theropoda</taxon>
        <taxon>Coelurosauria</taxon>
        <taxon>Aves</taxon>
        <taxon>Neognathae</taxon>
        <taxon>Galloanserae</taxon>
        <taxon>Anseriformes</taxon>
        <taxon>Anatidae</taxon>
        <taxon>Anatinae</taxon>
        <taxon>Cairina</taxon>
    </lineage>
</organism>
<evidence type="ECO:0000259" key="2">
    <source>
        <dbReference type="Pfam" id="PF14222"/>
    </source>
</evidence>
<dbReference type="GO" id="GO:0030427">
    <property type="term" value="C:site of polarized growth"/>
    <property type="evidence" value="ECO:0007669"/>
    <property type="project" value="TreeGrafter"/>
</dbReference>
<feature type="region of interest" description="Disordered" evidence="1">
    <location>
        <begin position="1733"/>
        <end position="1755"/>
    </location>
</feature>
<dbReference type="SUPFAM" id="SSF48371">
    <property type="entry name" value="ARM repeat"/>
    <property type="match status" value="1"/>
</dbReference>
<feature type="region of interest" description="Disordered" evidence="1">
    <location>
        <begin position="1919"/>
        <end position="1979"/>
    </location>
</feature>
<feature type="compositionally biased region" description="Low complexity" evidence="1">
    <location>
        <begin position="2345"/>
        <end position="2356"/>
    </location>
</feature>
<evidence type="ECO:0000259" key="4">
    <source>
        <dbReference type="Pfam" id="PF14228"/>
    </source>
</evidence>
<feature type="domain" description="Cell morphogenesis central region" evidence="4">
    <location>
        <begin position="1191"/>
        <end position="1351"/>
    </location>
</feature>
<feature type="domain" description="Cell morphogenesis central region" evidence="4">
    <location>
        <begin position="1396"/>
        <end position="1482"/>
    </location>
</feature>
<dbReference type="Pfam" id="PF14225">
    <property type="entry name" value="MOR2-PAG1_C"/>
    <property type="match status" value="1"/>
</dbReference>
<feature type="compositionally biased region" description="Polar residues" evidence="1">
    <location>
        <begin position="2481"/>
        <end position="2493"/>
    </location>
</feature>
<dbReference type="GO" id="GO:0000902">
    <property type="term" value="P:cell morphogenesis"/>
    <property type="evidence" value="ECO:0007669"/>
    <property type="project" value="InterPro"/>
</dbReference>
<reference evidence="6" key="1">
    <citation type="submission" date="2025-08" db="UniProtKB">
        <authorList>
            <consortium name="Ensembl"/>
        </authorList>
    </citation>
    <scope>IDENTIFICATION</scope>
</reference>
<evidence type="ECO:0000313" key="7">
    <source>
        <dbReference type="Proteomes" id="UP000694556"/>
    </source>
</evidence>
<feature type="domain" description="Cell morphogenesis protein N-terminal" evidence="2">
    <location>
        <begin position="470"/>
        <end position="702"/>
    </location>
</feature>
<feature type="region of interest" description="Disordered" evidence="1">
    <location>
        <begin position="1"/>
        <end position="27"/>
    </location>
</feature>
<keyword evidence="7" id="KW-1185">Reference proteome</keyword>
<feature type="region of interest" description="Disordered" evidence="1">
    <location>
        <begin position="2327"/>
        <end position="2356"/>
    </location>
</feature>
<feature type="compositionally biased region" description="Polar residues" evidence="1">
    <location>
        <begin position="7"/>
        <end position="20"/>
    </location>
</feature>
<feature type="domain" description="Cell morphogenesis protein N-terminal" evidence="2">
    <location>
        <begin position="210"/>
        <end position="469"/>
    </location>
</feature>
<dbReference type="InterPro" id="IPR025481">
    <property type="entry name" value="Cell_Morphogen_C"/>
</dbReference>
<feature type="compositionally biased region" description="Acidic residues" evidence="1">
    <location>
        <begin position="2498"/>
        <end position="2508"/>
    </location>
</feature>
<feature type="domain" description="Cell morphogenesis central region" evidence="4">
    <location>
        <begin position="1619"/>
        <end position="1680"/>
    </location>
</feature>
<dbReference type="InterPro" id="IPR039867">
    <property type="entry name" value="Furry/Tao3/Mor2"/>
</dbReference>
<dbReference type="Pfam" id="PF19421">
    <property type="entry name" value="Fry_C"/>
    <property type="match status" value="1"/>
</dbReference>
<dbReference type="Ensembl" id="ENSCMMT00000030805.1">
    <property type="protein sequence ID" value="ENSCMMP00000028245.1"/>
    <property type="gene ID" value="ENSCMMG00000016410.1"/>
</dbReference>
<feature type="region of interest" description="Disordered" evidence="1">
    <location>
        <begin position="2413"/>
        <end position="2432"/>
    </location>
</feature>
<dbReference type="PANTHER" id="PTHR12295:SF29">
    <property type="entry name" value="PROTEIN FURRY HOMOLOG"/>
    <property type="match status" value="1"/>
</dbReference>
<feature type="domain" description="Protein furry C-terminal" evidence="5">
    <location>
        <begin position="2299"/>
        <end position="2989"/>
    </location>
</feature>
<protein>
    <submittedName>
        <fullName evidence="6">FRY microtubule binding protein</fullName>
    </submittedName>
</protein>
<name>A0A8C3D296_CAIMO</name>
<dbReference type="Pfam" id="PF14222">
    <property type="entry name" value="MOR2-PAG1_N"/>
    <property type="match status" value="2"/>
</dbReference>
<evidence type="ECO:0000259" key="3">
    <source>
        <dbReference type="Pfam" id="PF14225"/>
    </source>
</evidence>
<dbReference type="InterPro" id="IPR016024">
    <property type="entry name" value="ARM-type_fold"/>
</dbReference>
<reference evidence="6" key="2">
    <citation type="submission" date="2025-09" db="UniProtKB">
        <authorList>
            <consortium name="Ensembl"/>
        </authorList>
    </citation>
    <scope>IDENTIFICATION</scope>
</reference>
<sequence>MAVDDSNLYSRTRSKLNSCPNRYKSARRSSLPPDILLENDFKGKLQRSIKNIEPIHPRRPKKRPSIFSASPVGNGYIKPPVPPVSGTQREKGPPAMLPISVDPDSKPGEYVLKSLFVNFTTQAERKIRIIMAEPLEKPLTKSLQRGEDPQFDQVISSMSSLSEYCLPSILRTLFDWYKRQNGIEDESHEYRPRTSTKSKSDEQQRDYLMERRDLAIDFIFSLVLIEVLKQIPLHPVIDSLVHDVINLAFKHFKYKEGYLGPNTGNMHIVADLYAEVIGVLAQAKFPAVKKKFMAELKELRHKEQSPYIVQSIISLIMGMKFFRIKMYPVEDFEASLQFMQECAHYFLEVKDKDIKHALAGLFVEILVPVAAAVKNEVNVPCLRNFVESLYDTTLELSSRKKHSLALYPLVTCLLCVSQKQFFLNRWHIFLNNCLSNLKNKDPKMARVALESLYRLLWVYMIRIKCESNTERLDFAMKEIIFDFLCVGKPAKAFSLNPERMNIGLRAFLVIADSLQQKDGEPPMPVTGAVLPSGNTLRVKKTYLSKTLTEEEAKMIGMSLYYSQVRKAVDNILRHLDKEVGRCMMLTNIQMLNKEPEDMITGERKPKIDLFRTCVAAIPRLLPDGMSKLELIDLLARLSIHMDDELRHIAQNSLQGLLVDFVDWREDVLFGFTNFLLREVNDMHHTLLDTSLKLLLQLLTQWKLVIHTPGKASEQAKNRSSELIPNGSSHRIQSERSPYSNVLHAVEGFALVLLCSFQVATRKLAVLILREIRALFLALGQAEDDDRPMIDVMDQLSSSILDSFIHVAVSDSTTIPLTHSVDLQWLVEWNAVLVNSHYDVKSPSHVWIFAQSVKDPWVLCLFSFLRQENLPKHCPTALSYAWPYAFTRLQLIMPLVDPNIPVNAKKTSTASSGDNYVTLWRNYLILCFGVAKPSIMSPGHLRASTPEIMATTPDGTVNYDNKAIGTPSVGVLLKQLVPLMRLESIEITESLVLGFGRTNSLNKKRRERRDLLRLQLLRIFELLADAGVISDSTNGALERDTLALGALFLEYVDLTRMLLEAENDKEVEILKDMRAHFSAMIANLIQCVPVHHRRFLFPQQSLRHHLFILFSQWAGPFSIMFTPLDRYSDRNHQITRYQYCALKAMSAVLCCGPVFDNVGLSPDGYLYKWLDNILACQDLRVHQLGCEVVVLLLELNPDQINLFNWAIDRCYTGSYQLASGCFKAIATVCGNRNYPFDIVTLLNLVLFKASDTNREIYEISMQLMQILESKLFVYSKKVAEQRPGSILYGTHGPLPPLYSVSLALLSYELARMYPELTLPLFSEVSQRFPTTHPNGRQIMLTYLLPWLHNIELVDNRLLLPGSSPTTPEDELKDKDGEIAVTSGLKGNGWGSPEATSLVLNNLMYMTAKYGDEIPGPEMENVWNALANNEKWSNNLRITLQFLISLCGVSSDTILLPYIKKVAIYLCRNNTIQTMEELLFELQQTDPVNPIVQHCDNPPFYRFAASNKASAAASGTTSSSNTVVAGQDSFPDAEENRIVKETDERFSNVIRAHTRLESRYSNSSGGSYDDDKNDPVSPYTSWLLNIVETKQPHPLPMPYNGGCWAPLVDYLPETITPRGPLHRCNIAVIFMTEMVVDHSVREDWALHLPLLLHALFLGLDHYRPEVFEHSKKLLLHLLIALSCNSNYQAIASVLLQTREMNETKTLTIQPAYLPEYLYTGGFDFLREYQSSPVPDSGLSSSSTSSSISLGGSSGNLPQITQEVEDMDTAAETDEKANKLIEFLTTRAFGPLWCHEDITPKNQNTKSAEQLTNFLRHVVSVFKDSKSGFHLEQHLSEVALQTALSSSSRHYAGRSFQIFRALKQPLSAHALSDLLSRLVEVIGEHGDEIQGYVMEALLTLEAAVDNLSDCLKNSDLLTVLSRSSSPDLTSSTKLTANRKSTGQLNVNPASGNTATAERSRHQRSFSVPKKFGDVDKCSDPPRSATLDRIQACTQQGLSSKTRSSSSLKDSLTDPSHINNPTNLLATIFWVAVALMESDFEFEYLMALRLLNKLLAHLPLDKAENREKLEKLQGQLKWADFSGLQQLLLKGFTSLTTTDLTLQLFSLLTPVSRISMVDSSQAIGFPLNVLCLLPHLIQHFDSPNQFCKDVAERIAQVCLEEKNPKLSNLAHVMTLYKTHSYTRDCATWVNVVCRYLHEAFADITLSMVTYLAELLEKGLPSMQQSLLQMIYSLLSYMDLSAIPVKQFNVEVLKTIEKYVQSIHWREALNILKLVVSRSASLVLPSYQHSDLSKMEIHRVWNSASKELPGKTLEFHFDISETPIIGRRYDELQSSSGRDGKPRAMAVTRSTSSTSSGSNSNVLVPVSWKRPQYSQKRTKEKLVHVLSLCGQEVGLSKNPSVIFSSCGDLDLIEHQTSLVSSEDGAREQENMDDSNSEQQFRVFRDFDFLDVELEDGEGESMDNFNWGVRRRSLDSLDKCDMQLLEESQLSGSTPSLNKMNREDSDESSEEEDLTTSQILENSDLIINLSPSEDTNHIDSLSTSCDTTSADPHHFNIGTSSFDGSLPDMNNLQVSEGSKVEAVHEEQDTAVHEDDLSGSTNELPGAFECSDSLSLDMTETEEKVDRLEQFALTSFGDVDRNASPPPSPFFSAILAAFQPAACDDAEEAWRSHINQLMCDSDGSCAVYTFHVFSSLFKNIQKRFCFLTCDAASYLGDNLRGIGSKFVRSSQMLTSCSECPTLFVDAETLLSCGLLEKLKFSVLELQEYLDTYNNRKEATLSWLANCKATFAGGSRDGVITCQPGDSEEKQLELCQRLYKLHFQLLLLFQSYCKLIGQVHEVSSMPELLNMSRELSELKKNLKDATAAIAAEPLSVESEPTFNSTEAAIQSMLECLKNNELVKAVRQIRECRILWPNDIFGSSSDDEVQTLLNIYFRHQTLGQTGTYALVGSNQSLTEICTKLMELNIEIRDMIRRAQSYRVINTFLPDSSVSGTSL</sequence>